<feature type="domain" description="FAD dependent oxidoreductase" evidence="3">
    <location>
        <begin position="35"/>
        <end position="142"/>
    </location>
</feature>
<proteinExistence type="predicted"/>
<feature type="region of interest" description="Disordered" evidence="2">
    <location>
        <begin position="15"/>
        <end position="38"/>
    </location>
</feature>
<organism evidence="4 5">
    <name type="scientific">Siccirubricoccus deserti</name>
    <dbReference type="NCBI Taxonomy" id="2013562"/>
    <lineage>
        <taxon>Bacteria</taxon>
        <taxon>Pseudomonadati</taxon>
        <taxon>Pseudomonadota</taxon>
        <taxon>Alphaproteobacteria</taxon>
        <taxon>Acetobacterales</taxon>
        <taxon>Roseomonadaceae</taxon>
        <taxon>Siccirubricoccus</taxon>
    </lineage>
</organism>
<dbReference type="AlphaFoldDB" id="A0A9X0R6F6"/>
<evidence type="ECO:0000313" key="4">
    <source>
        <dbReference type="EMBL" id="MBC4019413.1"/>
    </source>
</evidence>
<keyword evidence="1" id="KW-0560">Oxidoreductase</keyword>
<dbReference type="Pfam" id="PF01266">
    <property type="entry name" value="DAO"/>
    <property type="match status" value="1"/>
</dbReference>
<dbReference type="Proteomes" id="UP000600101">
    <property type="component" value="Unassembled WGS sequence"/>
</dbReference>
<sequence length="173" mass="17311">MALACAEVVVVDQTHAGVPPQPGPASPHHPHHGPRAASKAWPVVLPQSSHYLLAFDGSRVVVGATREIGSGFDYRVTAAGQAEVLNQALAVAPGLGPATPVGPNLKPMLGRVAGLDGLVIGNGLGPSGLTIGPFAGHLLAQLVLGQALELDLAAYDPLRPATGAASGGAEAIR</sequence>
<evidence type="ECO:0000313" key="5">
    <source>
        <dbReference type="Proteomes" id="UP000600101"/>
    </source>
</evidence>
<accession>A0A9X0R6F6</accession>
<dbReference type="InterPro" id="IPR036188">
    <property type="entry name" value="FAD/NAD-bd_sf"/>
</dbReference>
<evidence type="ECO:0000256" key="1">
    <source>
        <dbReference type="ARBA" id="ARBA00023002"/>
    </source>
</evidence>
<keyword evidence="5" id="KW-1185">Reference proteome</keyword>
<protein>
    <submittedName>
        <fullName evidence="4">FAD-binding oxidoreductase</fullName>
    </submittedName>
</protein>
<dbReference type="Gene3D" id="3.30.9.10">
    <property type="entry name" value="D-Amino Acid Oxidase, subunit A, domain 2"/>
    <property type="match status" value="1"/>
</dbReference>
<name>A0A9X0R6F6_9PROT</name>
<evidence type="ECO:0000259" key="3">
    <source>
        <dbReference type="Pfam" id="PF01266"/>
    </source>
</evidence>
<dbReference type="SUPFAM" id="SSF54373">
    <property type="entry name" value="FAD-linked reductases, C-terminal domain"/>
    <property type="match status" value="1"/>
</dbReference>
<dbReference type="EMBL" id="JACOMF010000221">
    <property type="protein sequence ID" value="MBC4019413.1"/>
    <property type="molecule type" value="Genomic_DNA"/>
</dbReference>
<evidence type="ECO:0000256" key="2">
    <source>
        <dbReference type="SAM" id="MobiDB-lite"/>
    </source>
</evidence>
<dbReference type="Gene3D" id="3.50.50.60">
    <property type="entry name" value="FAD/NAD(P)-binding domain"/>
    <property type="match status" value="1"/>
</dbReference>
<dbReference type="GO" id="GO:0016491">
    <property type="term" value="F:oxidoreductase activity"/>
    <property type="evidence" value="ECO:0007669"/>
    <property type="project" value="UniProtKB-KW"/>
</dbReference>
<gene>
    <name evidence="4" type="ORF">H7965_29935</name>
</gene>
<dbReference type="InterPro" id="IPR006076">
    <property type="entry name" value="FAD-dep_OxRdtase"/>
</dbReference>
<reference evidence="4" key="1">
    <citation type="submission" date="2020-08" db="EMBL/GenBank/DDBJ databases">
        <authorList>
            <person name="Hu Y."/>
            <person name="Nguyen S.V."/>
            <person name="Li F."/>
            <person name="Fanning S."/>
        </authorList>
    </citation>
    <scope>NUCLEOTIDE SEQUENCE</scope>
    <source>
        <strain evidence="4">SYSU D8009</strain>
    </source>
</reference>
<comment type="caution">
    <text evidence="4">The sequence shown here is derived from an EMBL/GenBank/DDBJ whole genome shotgun (WGS) entry which is preliminary data.</text>
</comment>